<reference evidence="13" key="1">
    <citation type="submission" date="2021-01" db="EMBL/GenBank/DDBJ databases">
        <title>Adiantum capillus-veneris genome.</title>
        <authorList>
            <person name="Fang Y."/>
            <person name="Liao Q."/>
        </authorList>
    </citation>
    <scope>NUCLEOTIDE SEQUENCE</scope>
    <source>
        <strain evidence="13">H3</strain>
        <tissue evidence="13">Leaf</tissue>
    </source>
</reference>
<comment type="subcellular location">
    <subcellularLocation>
        <location evidence="1">Membrane</location>
    </subcellularLocation>
</comment>
<dbReference type="GO" id="GO:0004497">
    <property type="term" value="F:monooxygenase activity"/>
    <property type="evidence" value="ECO:0007669"/>
    <property type="project" value="UniProtKB-KW"/>
</dbReference>
<dbReference type="GO" id="GO:0016705">
    <property type="term" value="F:oxidoreductase activity, acting on paired donors, with incorporation or reduction of molecular oxygen"/>
    <property type="evidence" value="ECO:0007669"/>
    <property type="project" value="InterPro"/>
</dbReference>
<accession>A0A9D4U255</accession>
<dbReference type="PRINTS" id="PR00385">
    <property type="entry name" value="P450"/>
</dbReference>
<evidence type="ECO:0000256" key="12">
    <source>
        <dbReference type="RuleBase" id="RU000461"/>
    </source>
</evidence>
<organism evidence="13 14">
    <name type="scientific">Adiantum capillus-veneris</name>
    <name type="common">Maidenhair fern</name>
    <dbReference type="NCBI Taxonomy" id="13818"/>
    <lineage>
        <taxon>Eukaryota</taxon>
        <taxon>Viridiplantae</taxon>
        <taxon>Streptophyta</taxon>
        <taxon>Embryophyta</taxon>
        <taxon>Tracheophyta</taxon>
        <taxon>Polypodiopsida</taxon>
        <taxon>Polypodiidae</taxon>
        <taxon>Polypodiales</taxon>
        <taxon>Pteridineae</taxon>
        <taxon>Pteridaceae</taxon>
        <taxon>Vittarioideae</taxon>
        <taxon>Adiantum</taxon>
    </lineage>
</organism>
<dbReference type="InterPro" id="IPR050665">
    <property type="entry name" value="Cytochrome_P450_Monooxygen"/>
</dbReference>
<protein>
    <recommendedName>
        <fullName evidence="15">Cytochrome P450</fullName>
    </recommendedName>
</protein>
<evidence type="ECO:0000256" key="10">
    <source>
        <dbReference type="ARBA" id="ARBA00023136"/>
    </source>
</evidence>
<keyword evidence="6" id="KW-1133">Transmembrane helix</keyword>
<evidence type="ECO:0008006" key="15">
    <source>
        <dbReference type="Google" id="ProtNLM"/>
    </source>
</evidence>
<evidence type="ECO:0000313" key="13">
    <source>
        <dbReference type="EMBL" id="KAI5059628.1"/>
    </source>
</evidence>
<dbReference type="GO" id="GO:0005506">
    <property type="term" value="F:iron ion binding"/>
    <property type="evidence" value="ECO:0007669"/>
    <property type="project" value="InterPro"/>
</dbReference>
<dbReference type="SUPFAM" id="SSF48264">
    <property type="entry name" value="Cytochrome P450"/>
    <property type="match status" value="1"/>
</dbReference>
<dbReference type="InterPro" id="IPR001128">
    <property type="entry name" value="Cyt_P450"/>
</dbReference>
<dbReference type="PANTHER" id="PTHR24282">
    <property type="entry name" value="CYTOCHROME P450 FAMILY MEMBER"/>
    <property type="match status" value="1"/>
</dbReference>
<dbReference type="PANTHER" id="PTHR24282:SF211">
    <property type="entry name" value="CYTOCHROME P450-RELATED"/>
    <property type="match status" value="1"/>
</dbReference>
<keyword evidence="14" id="KW-1185">Reference proteome</keyword>
<evidence type="ECO:0000256" key="5">
    <source>
        <dbReference type="ARBA" id="ARBA00022723"/>
    </source>
</evidence>
<dbReference type="Pfam" id="PF00067">
    <property type="entry name" value="p450"/>
    <property type="match status" value="1"/>
</dbReference>
<evidence type="ECO:0000256" key="9">
    <source>
        <dbReference type="ARBA" id="ARBA00023033"/>
    </source>
</evidence>
<dbReference type="GO" id="GO:0020037">
    <property type="term" value="F:heme binding"/>
    <property type="evidence" value="ECO:0007669"/>
    <property type="project" value="InterPro"/>
</dbReference>
<dbReference type="PRINTS" id="PR00463">
    <property type="entry name" value="EP450I"/>
</dbReference>
<evidence type="ECO:0000256" key="8">
    <source>
        <dbReference type="ARBA" id="ARBA00023004"/>
    </source>
</evidence>
<feature type="binding site" description="axial binding residue" evidence="11">
    <location>
        <position position="483"/>
    </location>
    <ligand>
        <name>heme</name>
        <dbReference type="ChEBI" id="CHEBI:30413"/>
    </ligand>
    <ligandPart>
        <name>Fe</name>
        <dbReference type="ChEBI" id="CHEBI:18248"/>
    </ligandPart>
</feature>
<dbReference type="PROSITE" id="PS00086">
    <property type="entry name" value="CYTOCHROME_P450"/>
    <property type="match status" value="1"/>
</dbReference>
<sequence>MNGAVAAAWIVAGLTCLCLSLYRCFCWRPLKLSRLLRSHGLTVLPYTPIVGNTLEISRLQQAAYSCPHASGPLDHRYLSRIWAFYFAKCTDSSTSRGASAGNSFVFWLGQRPSLSVVNADQAKEILSSKWKEYVKFPTAYVAVKRIFGRSLLTVDADEWEHRRRILNPAFATDKLKAMGAQMFACVIEMIESWEQHAQHNSMSEFELDVSREFLKVSADILCRTSFGSNYKEGKAVFEDQQTIIKATYRDMARHAIFPGYRFLPTARNRLCWALQRRIDKTLRRIVENRTLGVCNHEANSYGEDLLGRILAANSSALASGSVLTTKDIIDECRTFFFAGHDTAANLLTWAAMLMAAYPDWQERARAEVLEMHGSEGHVNAHSKLKILEMILLETLRLYTPVPQLISRTKAADCSTGAQEAVDKQASMPPGVRLTILCGVVHRDKELWGDDADEFHPERFANGIARACKGMHGFMAFGFGPHICIGQTFAMLEAKLVLASVLQRFCFRLSPTYQHAPYLRATLTPQHGMPLLITSLSQQQRV</sequence>
<evidence type="ECO:0000256" key="3">
    <source>
        <dbReference type="ARBA" id="ARBA00022617"/>
    </source>
</evidence>
<evidence type="ECO:0000256" key="2">
    <source>
        <dbReference type="ARBA" id="ARBA00010617"/>
    </source>
</evidence>
<evidence type="ECO:0000256" key="11">
    <source>
        <dbReference type="PIRSR" id="PIRSR602401-1"/>
    </source>
</evidence>
<name>A0A9D4U255_ADICA</name>
<dbReference type="InterPro" id="IPR002401">
    <property type="entry name" value="Cyt_P450_E_grp-I"/>
</dbReference>
<keyword evidence="10" id="KW-0472">Membrane</keyword>
<evidence type="ECO:0000256" key="6">
    <source>
        <dbReference type="ARBA" id="ARBA00022989"/>
    </source>
</evidence>
<proteinExistence type="inferred from homology"/>
<evidence type="ECO:0000256" key="1">
    <source>
        <dbReference type="ARBA" id="ARBA00004370"/>
    </source>
</evidence>
<comment type="similarity">
    <text evidence="2 12">Belongs to the cytochrome P450 family.</text>
</comment>
<keyword evidence="9 12" id="KW-0503">Monooxygenase</keyword>
<dbReference type="Proteomes" id="UP000886520">
    <property type="component" value="Chromosome 25"/>
</dbReference>
<dbReference type="Gene3D" id="1.10.630.10">
    <property type="entry name" value="Cytochrome P450"/>
    <property type="match status" value="1"/>
</dbReference>
<evidence type="ECO:0000256" key="7">
    <source>
        <dbReference type="ARBA" id="ARBA00023002"/>
    </source>
</evidence>
<comment type="caution">
    <text evidence="13">The sequence shown here is derived from an EMBL/GenBank/DDBJ whole genome shotgun (WGS) entry which is preliminary data.</text>
</comment>
<dbReference type="GO" id="GO:0016020">
    <property type="term" value="C:membrane"/>
    <property type="evidence" value="ECO:0007669"/>
    <property type="project" value="UniProtKB-SubCell"/>
</dbReference>
<comment type="cofactor">
    <cofactor evidence="11">
        <name>heme</name>
        <dbReference type="ChEBI" id="CHEBI:30413"/>
    </cofactor>
</comment>
<gene>
    <name evidence="13" type="ORF">GOP47_0025947</name>
</gene>
<keyword evidence="3 11" id="KW-0349">Heme</keyword>
<dbReference type="InterPro" id="IPR036396">
    <property type="entry name" value="Cyt_P450_sf"/>
</dbReference>
<dbReference type="InterPro" id="IPR017972">
    <property type="entry name" value="Cyt_P450_CS"/>
</dbReference>
<keyword evidence="4" id="KW-0812">Transmembrane</keyword>
<keyword evidence="8 11" id="KW-0408">Iron</keyword>
<evidence type="ECO:0000256" key="4">
    <source>
        <dbReference type="ARBA" id="ARBA00022692"/>
    </source>
</evidence>
<keyword evidence="5 11" id="KW-0479">Metal-binding</keyword>
<dbReference type="OrthoDB" id="1470350at2759"/>
<evidence type="ECO:0000313" key="14">
    <source>
        <dbReference type="Proteomes" id="UP000886520"/>
    </source>
</evidence>
<dbReference type="AlphaFoldDB" id="A0A9D4U255"/>
<dbReference type="EMBL" id="JABFUD020000025">
    <property type="protein sequence ID" value="KAI5059628.1"/>
    <property type="molecule type" value="Genomic_DNA"/>
</dbReference>
<keyword evidence="7 12" id="KW-0560">Oxidoreductase</keyword>